<dbReference type="NCBIfam" id="NF040499">
    <property type="entry name" value="Bdr_N_group1"/>
    <property type="match status" value="1"/>
</dbReference>
<organism evidence="1 2">
    <name type="scientific">Borrelia miyamotoi</name>
    <dbReference type="NCBI Taxonomy" id="47466"/>
    <lineage>
        <taxon>Bacteria</taxon>
        <taxon>Pseudomonadati</taxon>
        <taxon>Spirochaetota</taxon>
        <taxon>Spirochaetia</taxon>
        <taxon>Spirochaetales</taxon>
        <taxon>Borreliaceae</taxon>
        <taxon>Borrelia</taxon>
    </lineage>
</organism>
<dbReference type="RefSeq" id="WP_197737883.1">
    <property type="nucleotide sequence ID" value="NZ_CP044628.1"/>
</dbReference>
<evidence type="ECO:0000313" key="2">
    <source>
        <dbReference type="Proteomes" id="UP001164513"/>
    </source>
</evidence>
<evidence type="ECO:0000313" key="1">
    <source>
        <dbReference type="EMBL" id="WAZ72430.1"/>
    </source>
</evidence>
<protein>
    <submittedName>
        <fullName evidence="1">Bdr family repetitive protein</fullName>
    </submittedName>
</protein>
<gene>
    <name evidence="1" type="primary">bdr</name>
    <name evidence="1" type="ORF">O5404_05245</name>
</gene>
<dbReference type="Proteomes" id="UP001164513">
    <property type="component" value="Plasmid pZSt-lp66"/>
</dbReference>
<name>A0AAX3JP76_9SPIR</name>
<accession>A0AAX3JP76</accession>
<proteinExistence type="predicted"/>
<dbReference type="AlphaFoldDB" id="A0AAX3JP76"/>
<reference evidence="1" key="1">
    <citation type="submission" date="2022-12" db="EMBL/GenBank/DDBJ databases">
        <title>B. miyamotoi WGS.</title>
        <authorList>
            <person name="Gabriele M."/>
            <person name="Kuleshov K.V."/>
            <person name="Hepner S."/>
            <person name="Hoornstra D."/>
            <person name="Hovius J.W."/>
            <person name="Platonov A.E."/>
            <person name="Fingerle V."/>
            <person name="Strube C."/>
        </authorList>
    </citation>
    <scope>NUCLEOTIDE SEQUENCE</scope>
    <source>
        <strain evidence="1">ZStruIII14-9</strain>
        <plasmid evidence="1">pZSt-lp66</plasmid>
    </source>
</reference>
<dbReference type="EMBL" id="CP114723">
    <property type="protein sequence ID" value="WAZ72430.1"/>
    <property type="molecule type" value="Genomic_DNA"/>
</dbReference>
<geneLocation type="plasmid" evidence="1 2">
    <name>pZSt-lp66</name>
</geneLocation>
<keyword evidence="1" id="KW-0614">Plasmid</keyword>
<sequence length="64" mass="7496">MVAAAIPQTVITRQIVFNELIKAGINKDIDDNLAYRYYQNEPTHKDIEYLKKILTLHLKRLRLA</sequence>